<dbReference type="PANTHER" id="PTHR35276:SF1">
    <property type="entry name" value="TRNA (MNM(5)S(2)U34)-METHYLTRANSFERASE, CHLOROPLASTIC"/>
    <property type="match status" value="1"/>
</dbReference>
<dbReference type="EMBL" id="AEBR01000076">
    <property type="protein sequence ID" value="EFM82130.1"/>
    <property type="molecule type" value="Genomic_DNA"/>
</dbReference>
<gene>
    <name evidence="1" type="ORF">HMPREF9498_02261</name>
</gene>
<organism evidence="1 2">
    <name type="scientific">Enterococcus faecalis TX4248</name>
    <dbReference type="NCBI Taxonomy" id="749495"/>
    <lineage>
        <taxon>Bacteria</taxon>
        <taxon>Bacillati</taxon>
        <taxon>Bacillota</taxon>
        <taxon>Bacilli</taxon>
        <taxon>Lactobacillales</taxon>
        <taxon>Enterococcaceae</taxon>
        <taxon>Enterococcus</taxon>
    </lineage>
</organism>
<dbReference type="InterPro" id="IPR029063">
    <property type="entry name" value="SAM-dependent_MTases_sf"/>
</dbReference>
<dbReference type="AlphaFoldDB" id="A0A125W3Z1"/>
<evidence type="ECO:0000313" key="2">
    <source>
        <dbReference type="Proteomes" id="UP000004846"/>
    </source>
</evidence>
<dbReference type="GeneID" id="60893143"/>
<comment type="caution">
    <text evidence="1">The sequence shown here is derived from an EMBL/GenBank/DDBJ whole genome shotgun (WGS) entry which is preliminary data.</text>
</comment>
<name>A0A125W3Z1_ENTFL</name>
<keyword evidence="1" id="KW-0808">Transferase</keyword>
<evidence type="ECO:0000313" key="1">
    <source>
        <dbReference type="EMBL" id="EFM82130.1"/>
    </source>
</evidence>
<dbReference type="RefSeq" id="WP_002355667.1">
    <property type="nucleotide sequence ID" value="NZ_GL454471.1"/>
</dbReference>
<dbReference type="Pfam" id="PF06962">
    <property type="entry name" value="rRNA_methylase"/>
    <property type="match status" value="1"/>
</dbReference>
<sequence>MLQTALHFSHQLLKEVVEPGDFVIDATMGNGHDTAFLAELVGPSGEVFAFDIQKEALINTEQKLTELNLLPQTTLFPLGHEHLHAVLDEETEITAAIFNLGYLPKSNKEIITKPATTKQALDGLLPHLVKGSRIILVVYYGHEGGSEELDLVTNYTQALPQDVYSVLRYEFINQKNQPPVLFCIEKK</sequence>
<protein>
    <submittedName>
        <fullName evidence="1">Putative rRNA methylase</fullName>
    </submittedName>
</protein>
<dbReference type="HOGENOM" id="CLU_079190_1_0_9"/>
<accession>A0A125W3Z1</accession>
<dbReference type="GO" id="GO:0032259">
    <property type="term" value="P:methylation"/>
    <property type="evidence" value="ECO:0007669"/>
    <property type="project" value="UniProtKB-KW"/>
</dbReference>
<dbReference type="SUPFAM" id="SSF53335">
    <property type="entry name" value="S-adenosyl-L-methionine-dependent methyltransferases"/>
    <property type="match status" value="1"/>
</dbReference>
<keyword evidence="1" id="KW-0489">Methyltransferase</keyword>
<dbReference type="InterPro" id="IPR010719">
    <property type="entry name" value="MnmM_MeTrfase"/>
</dbReference>
<dbReference type="PANTHER" id="PTHR35276">
    <property type="entry name" value="S-ADENOSYL-L-METHIONINE-DEPENDENT METHYLTRANSFERASES SUPERFAMILY PROTEIN"/>
    <property type="match status" value="1"/>
</dbReference>
<reference evidence="1 2" key="1">
    <citation type="submission" date="2010-07" db="EMBL/GenBank/DDBJ databases">
        <authorList>
            <person name="Sid Ahmed O."/>
        </authorList>
    </citation>
    <scope>NUCLEOTIDE SEQUENCE [LARGE SCALE GENOMIC DNA]</scope>
    <source>
        <strain evidence="1 2">TX4248</strain>
    </source>
</reference>
<dbReference type="GO" id="GO:0008168">
    <property type="term" value="F:methyltransferase activity"/>
    <property type="evidence" value="ECO:0007669"/>
    <property type="project" value="UniProtKB-KW"/>
</dbReference>
<dbReference type="Proteomes" id="UP000004846">
    <property type="component" value="Unassembled WGS sequence"/>
</dbReference>
<dbReference type="Gene3D" id="3.40.50.150">
    <property type="entry name" value="Vaccinia Virus protein VP39"/>
    <property type="match status" value="1"/>
</dbReference>
<proteinExistence type="predicted"/>